<comment type="caution">
    <text evidence="15">Lacks conserved residue(s) required for the propagation of feature annotation.</text>
</comment>
<feature type="domain" description="PAS" evidence="20">
    <location>
        <begin position="374"/>
        <end position="420"/>
    </location>
</feature>
<dbReference type="CDD" id="cd17546">
    <property type="entry name" value="REC_hyHK_CKI1_RcsC-like"/>
    <property type="match status" value="1"/>
</dbReference>
<evidence type="ECO:0000256" key="12">
    <source>
        <dbReference type="ARBA" id="ARBA00023136"/>
    </source>
</evidence>
<dbReference type="SMART" id="SM00086">
    <property type="entry name" value="PAC"/>
    <property type="match status" value="2"/>
</dbReference>
<evidence type="ECO:0000256" key="9">
    <source>
        <dbReference type="ARBA" id="ARBA00022840"/>
    </source>
</evidence>
<sequence length="1158" mass="126705">MTPDNEPTPTESAPRFAPRGGSRPKRGAMWLPVLVGVCAVTTTLIAFVSIENAAKSADQARFERLTERLSSGFNQHLRTTAQALRTGAVLSANSDNMNRRMWQDYLAATGLRTEHGMVGLGFVERVARADIDAFEARIRASGLPDYTAERAGDHDPLYLVAYIEPYATNAGALGIDVANGTNRRTAAETATRELRVSMSRRIRLIVGDAETPGFLLFYPVFNLGAPVATVAEREAALRGWVYGAVRVDALVSPIEDEFWDEVDFKVYEGTSSAGGRLLWDAAMRNPSSRYDAEKARFERTIHFDVFGQPWTMEARSRPHLVLDSAHRFAWLVLSLGGLLSAGAVLLTIRLSRGRTQALAKAERANADLVLANEQSRRLAFIAKHIHNAVVITDPEGRIEWCNEGFTRLSGWEAKEVIGRTPDSFLHGKETNPAMSDQTKRQIAAGEPFSEELINYHRDGHPYWVAIDGQPLHDDHGRVTGYMSIVVDITERKQTAIQLARQEAELRFIFESSPVGLSLMVVNRPETRLVNPAWLRITELSADAAKDDEALRAVLHPDDVEQWEKLESGGDHAGVELRIMQPDGDIVWVELQRRRYGDPVTGTRQDVMTMVDITASKNQAADLIAAKEQAEQASMAKSQFLAMMSHEIRTPMNGVIGMASVLIESDLTPEQTECVETISKSGNALLTIINDILDFSKVEAGQLKIESTEFALAECVGGAVELLTLRAAEKQLELLIDLDPALPRFVQGDAVRLRQVMVNLISNAVKFTERGEICVRVQLKEQTAEGAIVYVEVVDTGIGIKPADIGRLFDSFTQADASTTRRYGGTGLGLPISKRLVELMGGCMWCESEFGKGSKFAFEITLPADPEAEGDDVDLPFRSHLQGKSVLIIEGNDTNRRIVADMVALWNMTPSAFSAVDVALRNTSAGTTYDVIILGQDATGTPADQDRVAQLRATPMAASAAVMLMVSATRATDPDDASHFDVVIKKPVRAPNLAPLLVRALRLRAGPPPPAARSSVPHRPTTEPSSAAGTASALHVLVAEDNPVNRTIFVNMISRLGHTTDVVTDGSKVVPQLQSKVYDVVMMDVQMPVMDGLEATRQICTTFPPEKRPWIVAVTANAMAGDREKCLAVGMNDYVTKPLKLQDINAALDRARQAVRRAD</sequence>
<evidence type="ECO:0000256" key="17">
    <source>
        <dbReference type="SAM" id="Phobius"/>
    </source>
</evidence>
<proteinExistence type="predicted"/>
<dbReference type="InterPro" id="IPR006189">
    <property type="entry name" value="CHASE_dom"/>
</dbReference>
<evidence type="ECO:0000259" key="21">
    <source>
        <dbReference type="PROSITE" id="PS50113"/>
    </source>
</evidence>
<feature type="region of interest" description="Disordered" evidence="16">
    <location>
        <begin position="1006"/>
        <end position="1028"/>
    </location>
</feature>
<evidence type="ECO:0000256" key="14">
    <source>
        <dbReference type="ARBA" id="ARBA00068150"/>
    </source>
</evidence>
<feature type="domain" description="PAC" evidence="21">
    <location>
        <begin position="446"/>
        <end position="500"/>
    </location>
</feature>
<feature type="domain" description="Histidine kinase" evidence="18">
    <location>
        <begin position="642"/>
        <end position="863"/>
    </location>
</feature>
<dbReference type="Pfam" id="PF03924">
    <property type="entry name" value="CHASE"/>
    <property type="match status" value="1"/>
</dbReference>
<dbReference type="CDD" id="cd16922">
    <property type="entry name" value="HATPase_EvgS-ArcB-TorS-like"/>
    <property type="match status" value="1"/>
</dbReference>
<evidence type="ECO:0000256" key="8">
    <source>
        <dbReference type="ARBA" id="ARBA00022777"/>
    </source>
</evidence>
<dbReference type="EC" id="2.7.13.3" evidence="3"/>
<comment type="subunit">
    <text evidence="13">At low DSF concentrations, interacts with RpfF.</text>
</comment>
<dbReference type="Gene3D" id="3.30.450.350">
    <property type="entry name" value="CHASE domain"/>
    <property type="match status" value="1"/>
</dbReference>
<dbReference type="GO" id="GO:0005524">
    <property type="term" value="F:ATP binding"/>
    <property type="evidence" value="ECO:0007669"/>
    <property type="project" value="UniProtKB-KW"/>
</dbReference>
<dbReference type="Gene3D" id="3.40.50.2300">
    <property type="match status" value="1"/>
</dbReference>
<evidence type="ECO:0000259" key="18">
    <source>
        <dbReference type="PROSITE" id="PS50109"/>
    </source>
</evidence>
<evidence type="ECO:0000256" key="16">
    <source>
        <dbReference type="SAM" id="MobiDB-lite"/>
    </source>
</evidence>
<dbReference type="SUPFAM" id="SSF47384">
    <property type="entry name" value="Homodimeric domain of signal transducing histidine kinase"/>
    <property type="match status" value="1"/>
</dbReference>
<dbReference type="Pfam" id="PF00072">
    <property type="entry name" value="Response_reg"/>
    <property type="match status" value="1"/>
</dbReference>
<evidence type="ECO:0000256" key="4">
    <source>
        <dbReference type="ARBA" id="ARBA00022553"/>
    </source>
</evidence>
<evidence type="ECO:0000256" key="2">
    <source>
        <dbReference type="ARBA" id="ARBA00004370"/>
    </source>
</evidence>
<dbReference type="SMART" id="SM00387">
    <property type="entry name" value="HATPase_c"/>
    <property type="match status" value="1"/>
</dbReference>
<dbReference type="Pfam" id="PF08447">
    <property type="entry name" value="PAS_3"/>
    <property type="match status" value="1"/>
</dbReference>
<dbReference type="Pfam" id="PF13426">
    <property type="entry name" value="PAS_9"/>
    <property type="match status" value="1"/>
</dbReference>
<dbReference type="InterPro" id="IPR036890">
    <property type="entry name" value="HATPase_C_sf"/>
</dbReference>
<dbReference type="PANTHER" id="PTHR45339">
    <property type="entry name" value="HYBRID SIGNAL TRANSDUCTION HISTIDINE KINASE J"/>
    <property type="match status" value="1"/>
</dbReference>
<feature type="transmembrane region" description="Helical" evidence="17">
    <location>
        <begin position="328"/>
        <end position="348"/>
    </location>
</feature>
<dbReference type="SMART" id="SM00448">
    <property type="entry name" value="REC"/>
    <property type="match status" value="1"/>
</dbReference>
<dbReference type="GO" id="GO:0000155">
    <property type="term" value="F:phosphorelay sensor kinase activity"/>
    <property type="evidence" value="ECO:0007669"/>
    <property type="project" value="InterPro"/>
</dbReference>
<feature type="transmembrane region" description="Helical" evidence="17">
    <location>
        <begin position="29"/>
        <end position="50"/>
    </location>
</feature>
<feature type="domain" description="CHASE" evidence="22">
    <location>
        <begin position="93"/>
        <end position="313"/>
    </location>
</feature>
<dbReference type="InterPro" id="IPR042240">
    <property type="entry name" value="CHASE_sf"/>
</dbReference>
<evidence type="ECO:0000256" key="5">
    <source>
        <dbReference type="ARBA" id="ARBA00022679"/>
    </source>
</evidence>
<protein>
    <recommendedName>
        <fullName evidence="14">Sensory/regulatory protein RpfC</fullName>
        <ecNumber evidence="3">2.7.13.3</ecNumber>
    </recommendedName>
</protein>
<evidence type="ECO:0000256" key="11">
    <source>
        <dbReference type="ARBA" id="ARBA00023012"/>
    </source>
</evidence>
<evidence type="ECO:0000256" key="10">
    <source>
        <dbReference type="ARBA" id="ARBA00022989"/>
    </source>
</evidence>
<dbReference type="InterPro" id="IPR004358">
    <property type="entry name" value="Sig_transdc_His_kin-like_C"/>
</dbReference>
<keyword evidence="9" id="KW-0067">ATP-binding</keyword>
<dbReference type="Gene3D" id="3.30.565.10">
    <property type="entry name" value="Histidine kinase-like ATPase, C-terminal domain"/>
    <property type="match status" value="1"/>
</dbReference>
<dbReference type="CDD" id="cd00130">
    <property type="entry name" value="PAS"/>
    <property type="match status" value="2"/>
</dbReference>
<dbReference type="InterPro" id="IPR011006">
    <property type="entry name" value="CheY-like_superfamily"/>
</dbReference>
<dbReference type="InterPro" id="IPR036097">
    <property type="entry name" value="HisK_dim/P_sf"/>
</dbReference>
<keyword evidence="4 15" id="KW-0597">Phosphoprotein</keyword>
<dbReference type="InterPro" id="IPR003594">
    <property type="entry name" value="HATPase_dom"/>
</dbReference>
<evidence type="ECO:0000256" key="7">
    <source>
        <dbReference type="ARBA" id="ARBA00022741"/>
    </source>
</evidence>
<keyword evidence="24" id="KW-1185">Reference proteome</keyword>
<feature type="modified residue" description="4-aspartylphosphate" evidence="15">
    <location>
        <position position="1083"/>
    </location>
</feature>
<dbReference type="SMART" id="SM00388">
    <property type="entry name" value="HisKA"/>
    <property type="match status" value="1"/>
</dbReference>
<evidence type="ECO:0000259" key="19">
    <source>
        <dbReference type="PROSITE" id="PS50110"/>
    </source>
</evidence>
<dbReference type="FunFam" id="3.30.565.10:FF:000010">
    <property type="entry name" value="Sensor histidine kinase RcsC"/>
    <property type="match status" value="1"/>
</dbReference>
<feature type="compositionally biased region" description="Polar residues" evidence="16">
    <location>
        <begin position="1"/>
        <end position="11"/>
    </location>
</feature>
<evidence type="ECO:0000256" key="3">
    <source>
        <dbReference type="ARBA" id="ARBA00012438"/>
    </source>
</evidence>
<evidence type="ECO:0000256" key="15">
    <source>
        <dbReference type="PROSITE-ProRule" id="PRU00169"/>
    </source>
</evidence>
<feature type="region of interest" description="Disordered" evidence="16">
    <location>
        <begin position="1"/>
        <end position="23"/>
    </location>
</feature>
<keyword evidence="11" id="KW-0902">Two-component regulatory system</keyword>
<dbReference type="PROSITE" id="PS50113">
    <property type="entry name" value="PAC"/>
    <property type="match status" value="1"/>
</dbReference>
<dbReference type="InterPro" id="IPR001610">
    <property type="entry name" value="PAC"/>
</dbReference>
<dbReference type="PROSITE" id="PS50112">
    <property type="entry name" value="PAS"/>
    <property type="match status" value="1"/>
</dbReference>
<dbReference type="Proteomes" id="UP001218638">
    <property type="component" value="Chromosome"/>
</dbReference>
<organism evidence="23 24">
    <name type="scientific">Synoicihabitans lomoniglobus</name>
    <dbReference type="NCBI Taxonomy" id="2909285"/>
    <lineage>
        <taxon>Bacteria</taxon>
        <taxon>Pseudomonadati</taxon>
        <taxon>Verrucomicrobiota</taxon>
        <taxon>Opitutia</taxon>
        <taxon>Opitutales</taxon>
        <taxon>Opitutaceae</taxon>
        <taxon>Synoicihabitans</taxon>
    </lineage>
</organism>
<evidence type="ECO:0000313" key="23">
    <source>
        <dbReference type="EMBL" id="WED64502.1"/>
    </source>
</evidence>
<dbReference type="FunFam" id="1.10.287.130:FF:000002">
    <property type="entry name" value="Two-component osmosensing histidine kinase"/>
    <property type="match status" value="1"/>
</dbReference>
<dbReference type="InterPro" id="IPR005467">
    <property type="entry name" value="His_kinase_dom"/>
</dbReference>
<reference evidence="23" key="1">
    <citation type="submission" date="2023-03" db="EMBL/GenBank/DDBJ databases">
        <title>Lomoglobus Profundus gen. nov., sp. nov., a novel member of the phylum Verrucomicrobia, isolated from deep-marine sediment of South China Sea.</title>
        <authorList>
            <person name="Ahmad T."/>
            <person name="Ishaq S.E."/>
            <person name="Wang F."/>
        </authorList>
    </citation>
    <scope>NUCLEOTIDE SEQUENCE</scope>
    <source>
        <strain evidence="23">LMO-M01</strain>
    </source>
</reference>
<dbReference type="SUPFAM" id="SSF52172">
    <property type="entry name" value="CheY-like"/>
    <property type="match status" value="2"/>
</dbReference>
<feature type="domain" description="Response regulatory" evidence="19">
    <location>
        <begin position="884"/>
        <end position="1000"/>
    </location>
</feature>
<evidence type="ECO:0000313" key="24">
    <source>
        <dbReference type="Proteomes" id="UP001218638"/>
    </source>
</evidence>
<dbReference type="PROSITE" id="PS50109">
    <property type="entry name" value="HIS_KIN"/>
    <property type="match status" value="1"/>
</dbReference>
<dbReference type="Pfam" id="PF02518">
    <property type="entry name" value="HATPase_c"/>
    <property type="match status" value="1"/>
</dbReference>
<accession>A0AAF0CHN2</accession>
<dbReference type="InterPro" id="IPR035965">
    <property type="entry name" value="PAS-like_dom_sf"/>
</dbReference>
<dbReference type="Pfam" id="PF00512">
    <property type="entry name" value="HisKA"/>
    <property type="match status" value="1"/>
</dbReference>
<keyword evidence="6 17" id="KW-0812">Transmembrane</keyword>
<dbReference type="EMBL" id="CP119075">
    <property type="protein sequence ID" value="WED64502.1"/>
    <property type="molecule type" value="Genomic_DNA"/>
</dbReference>
<dbReference type="PRINTS" id="PR00344">
    <property type="entry name" value="BCTRLSENSOR"/>
</dbReference>
<dbReference type="NCBIfam" id="TIGR00229">
    <property type="entry name" value="sensory_box"/>
    <property type="match status" value="2"/>
</dbReference>
<comment type="subcellular location">
    <subcellularLocation>
        <location evidence="2">Membrane</location>
    </subcellularLocation>
</comment>
<dbReference type="Gene3D" id="1.10.287.130">
    <property type="match status" value="1"/>
</dbReference>
<dbReference type="InterPro" id="IPR003661">
    <property type="entry name" value="HisK_dim/P_dom"/>
</dbReference>
<keyword evidence="5" id="KW-0808">Transferase</keyword>
<feature type="domain" description="Response regulatory" evidence="19">
    <location>
        <begin position="1034"/>
        <end position="1151"/>
    </location>
</feature>
<comment type="catalytic activity">
    <reaction evidence="1">
        <text>ATP + protein L-histidine = ADP + protein N-phospho-L-histidine.</text>
        <dbReference type="EC" id="2.7.13.3"/>
    </reaction>
</comment>
<dbReference type="SUPFAM" id="SSF55874">
    <property type="entry name" value="ATPase domain of HSP90 chaperone/DNA topoisomerase II/histidine kinase"/>
    <property type="match status" value="1"/>
</dbReference>
<dbReference type="InterPro" id="IPR013655">
    <property type="entry name" value="PAS_fold_3"/>
</dbReference>
<dbReference type="SUPFAM" id="SSF55785">
    <property type="entry name" value="PYP-like sensor domain (PAS domain)"/>
    <property type="match status" value="2"/>
</dbReference>
<dbReference type="KEGG" id="slom:PXH66_19350"/>
<keyword evidence="8" id="KW-0418">Kinase</keyword>
<dbReference type="Gene3D" id="3.30.450.20">
    <property type="entry name" value="PAS domain"/>
    <property type="match status" value="2"/>
</dbReference>
<gene>
    <name evidence="23" type="ORF">PXH66_19350</name>
</gene>
<dbReference type="InterPro" id="IPR001789">
    <property type="entry name" value="Sig_transdc_resp-reg_receiver"/>
</dbReference>
<evidence type="ECO:0000259" key="20">
    <source>
        <dbReference type="PROSITE" id="PS50112"/>
    </source>
</evidence>
<evidence type="ECO:0000256" key="6">
    <source>
        <dbReference type="ARBA" id="ARBA00022692"/>
    </source>
</evidence>
<evidence type="ECO:0000259" key="22">
    <source>
        <dbReference type="PROSITE" id="PS50839"/>
    </source>
</evidence>
<dbReference type="AlphaFoldDB" id="A0AAF0CHN2"/>
<evidence type="ECO:0000256" key="1">
    <source>
        <dbReference type="ARBA" id="ARBA00000085"/>
    </source>
</evidence>
<dbReference type="SMART" id="SM01079">
    <property type="entry name" value="CHASE"/>
    <property type="match status" value="1"/>
</dbReference>
<dbReference type="SMART" id="SM00091">
    <property type="entry name" value="PAS"/>
    <property type="match status" value="2"/>
</dbReference>
<dbReference type="PROSITE" id="PS50110">
    <property type="entry name" value="RESPONSE_REGULATORY"/>
    <property type="match status" value="2"/>
</dbReference>
<keyword evidence="7" id="KW-0547">Nucleotide-binding</keyword>
<dbReference type="CDD" id="cd00082">
    <property type="entry name" value="HisKA"/>
    <property type="match status" value="1"/>
</dbReference>
<evidence type="ECO:0000256" key="13">
    <source>
        <dbReference type="ARBA" id="ARBA00064003"/>
    </source>
</evidence>
<dbReference type="RefSeq" id="WP_330930865.1">
    <property type="nucleotide sequence ID" value="NZ_CP119075.1"/>
</dbReference>
<dbReference type="PANTHER" id="PTHR45339:SF1">
    <property type="entry name" value="HYBRID SIGNAL TRANSDUCTION HISTIDINE KINASE J"/>
    <property type="match status" value="1"/>
</dbReference>
<dbReference type="PROSITE" id="PS50839">
    <property type="entry name" value="CHASE"/>
    <property type="match status" value="1"/>
</dbReference>
<name>A0AAF0CHN2_9BACT</name>
<keyword evidence="12 17" id="KW-0472">Membrane</keyword>
<dbReference type="InterPro" id="IPR000700">
    <property type="entry name" value="PAS-assoc_C"/>
</dbReference>
<dbReference type="GO" id="GO:0016020">
    <property type="term" value="C:membrane"/>
    <property type="evidence" value="ECO:0007669"/>
    <property type="project" value="UniProtKB-SubCell"/>
</dbReference>
<keyword evidence="10 17" id="KW-1133">Transmembrane helix</keyword>
<dbReference type="InterPro" id="IPR000014">
    <property type="entry name" value="PAS"/>
</dbReference>